<dbReference type="Gene3D" id="3.30.1490.40">
    <property type="match status" value="1"/>
</dbReference>
<dbReference type="Pfam" id="PF02213">
    <property type="entry name" value="GYF"/>
    <property type="match status" value="1"/>
</dbReference>
<feature type="compositionally biased region" description="Basic and acidic residues" evidence="1">
    <location>
        <begin position="163"/>
        <end position="201"/>
    </location>
</feature>
<proteinExistence type="predicted"/>
<feature type="region of interest" description="Disordered" evidence="1">
    <location>
        <begin position="1130"/>
        <end position="1149"/>
    </location>
</feature>
<keyword evidence="4" id="KW-1185">Reference proteome</keyword>
<feature type="region of interest" description="Disordered" evidence="1">
    <location>
        <begin position="1412"/>
        <end position="1442"/>
    </location>
</feature>
<name>A0A8S0UZ90_OLEEU</name>
<evidence type="ECO:0000313" key="4">
    <source>
        <dbReference type="Proteomes" id="UP000594638"/>
    </source>
</evidence>
<feature type="compositionally biased region" description="Low complexity" evidence="1">
    <location>
        <begin position="1474"/>
        <end position="1488"/>
    </location>
</feature>
<dbReference type="SMART" id="SM00444">
    <property type="entry name" value="GYF"/>
    <property type="match status" value="1"/>
</dbReference>
<feature type="compositionally biased region" description="Low complexity" evidence="1">
    <location>
        <begin position="203"/>
        <end position="212"/>
    </location>
</feature>
<dbReference type="EMBL" id="CACTIH010009156">
    <property type="protein sequence ID" value="CAA3026279.1"/>
    <property type="molecule type" value="Genomic_DNA"/>
</dbReference>
<feature type="region of interest" description="Disordered" evidence="1">
    <location>
        <begin position="1307"/>
        <end position="1326"/>
    </location>
</feature>
<feature type="compositionally biased region" description="Basic and acidic residues" evidence="1">
    <location>
        <begin position="85"/>
        <end position="121"/>
    </location>
</feature>
<dbReference type="PANTHER" id="PTHR46992:SF1">
    <property type="entry name" value="GYF DOMAIN-CONTAINING PROTEIN"/>
    <property type="match status" value="1"/>
</dbReference>
<dbReference type="SUPFAM" id="SSF55277">
    <property type="entry name" value="GYF domain"/>
    <property type="match status" value="1"/>
</dbReference>
<reference evidence="3 4" key="1">
    <citation type="submission" date="2019-12" db="EMBL/GenBank/DDBJ databases">
        <authorList>
            <person name="Alioto T."/>
            <person name="Alioto T."/>
            <person name="Gomez Garrido J."/>
        </authorList>
    </citation>
    <scope>NUCLEOTIDE SEQUENCE [LARGE SCALE GENOMIC DNA]</scope>
</reference>
<feature type="domain" description="GYF" evidence="2">
    <location>
        <begin position="538"/>
        <end position="589"/>
    </location>
</feature>
<feature type="compositionally biased region" description="Polar residues" evidence="1">
    <location>
        <begin position="1139"/>
        <end position="1149"/>
    </location>
</feature>
<feature type="compositionally biased region" description="Basic and acidic residues" evidence="1">
    <location>
        <begin position="31"/>
        <end position="47"/>
    </location>
</feature>
<dbReference type="InterPro" id="IPR003169">
    <property type="entry name" value="GYF"/>
</dbReference>
<evidence type="ECO:0000256" key="1">
    <source>
        <dbReference type="SAM" id="MobiDB-lite"/>
    </source>
</evidence>
<comment type="caution">
    <text evidence="3">The sequence shown here is derived from an EMBL/GenBank/DDBJ whole genome shotgun (WGS) entry which is preliminary data.</text>
</comment>
<dbReference type="PANTHER" id="PTHR46992">
    <property type="entry name" value="GYF DOMAIN-CONTAINING PROTEIN"/>
    <property type="match status" value="1"/>
</dbReference>
<feature type="compositionally biased region" description="Polar residues" evidence="1">
    <location>
        <begin position="1308"/>
        <end position="1326"/>
    </location>
</feature>
<feature type="compositionally biased region" description="Basic and acidic residues" evidence="1">
    <location>
        <begin position="130"/>
        <end position="145"/>
    </location>
</feature>
<feature type="region of interest" description="Disordered" evidence="1">
    <location>
        <begin position="1"/>
        <end position="240"/>
    </location>
</feature>
<dbReference type="Gramene" id="OE9A084672T2">
    <property type="protein sequence ID" value="OE9A084672C2"/>
    <property type="gene ID" value="OE9A084672"/>
</dbReference>
<accession>A0A8S0UZ90</accession>
<feature type="region of interest" description="Disordered" evidence="1">
    <location>
        <begin position="1355"/>
        <end position="1382"/>
    </location>
</feature>
<evidence type="ECO:0000259" key="2">
    <source>
        <dbReference type="PROSITE" id="PS50829"/>
    </source>
</evidence>
<feature type="compositionally biased region" description="Basic and acidic residues" evidence="1">
    <location>
        <begin position="213"/>
        <end position="223"/>
    </location>
</feature>
<organism evidence="3 4">
    <name type="scientific">Olea europaea subsp. europaea</name>
    <dbReference type="NCBI Taxonomy" id="158383"/>
    <lineage>
        <taxon>Eukaryota</taxon>
        <taxon>Viridiplantae</taxon>
        <taxon>Streptophyta</taxon>
        <taxon>Embryophyta</taxon>
        <taxon>Tracheophyta</taxon>
        <taxon>Spermatophyta</taxon>
        <taxon>Magnoliopsida</taxon>
        <taxon>eudicotyledons</taxon>
        <taxon>Gunneridae</taxon>
        <taxon>Pentapetalae</taxon>
        <taxon>asterids</taxon>
        <taxon>lamiids</taxon>
        <taxon>Lamiales</taxon>
        <taxon>Oleaceae</taxon>
        <taxon>Oleeae</taxon>
        <taxon>Olea</taxon>
    </lineage>
</organism>
<feature type="region of interest" description="Disordered" evidence="1">
    <location>
        <begin position="1233"/>
        <end position="1255"/>
    </location>
</feature>
<feature type="compositionally biased region" description="Polar residues" evidence="1">
    <location>
        <begin position="11"/>
        <end position="23"/>
    </location>
</feature>
<dbReference type="CDD" id="cd00072">
    <property type="entry name" value="GYF"/>
    <property type="match status" value="1"/>
</dbReference>
<gene>
    <name evidence="3" type="ORF">OLEA9_A084672</name>
</gene>
<dbReference type="Proteomes" id="UP000594638">
    <property type="component" value="Unassembled WGS sequence"/>
</dbReference>
<dbReference type="OrthoDB" id="6415790at2759"/>
<dbReference type="InterPro" id="IPR035445">
    <property type="entry name" value="GYF-like_dom_sf"/>
</dbReference>
<dbReference type="PROSITE" id="PS50829">
    <property type="entry name" value="GYF"/>
    <property type="match status" value="1"/>
</dbReference>
<feature type="region of interest" description="Disordered" evidence="1">
    <location>
        <begin position="1463"/>
        <end position="1509"/>
    </location>
</feature>
<sequence>MAERKLDLSESLFSSKQSDQSWNPKDFVGNEVEKGLMGLHDESKDQGACENNIPLSPQWLYARPTETKMETRGPSSLSLSSNDLNQKEGWRSDAPEDKKDLRKTALEADSGRRWREEERETGLLGRKDRRKIDRRVDTSGRETVENRVLPAPERWLDASNRNSSHETRRDSKWSSRWGPDDKEKETRIEKRADVEKEDAHYESQSLMSSSRSVSERDGDSRDKWRPRHRMEGNSGGSGYHRAAPGFGPERARFEGSNVGFTVGRGRSTASIVKPPSEGPIGAAQYVKGGSVPGKASLSVGKFFYPRGKLLDIYRTQKLDPSFTNMPDNLEELPQLTQVTAVEPLAFVAPQAEEEAILNDILEGKISGSGLSYNLVRKGGLSDNDTEENVDSVGAKQVLPADITEEILDDFSKATQGNIHEASVDHIFYNNLIKSEKTVNDYGKQEVSESSGTDFNISGLQVSIGRQSDGSQLKVADSAVTRPLFDGRSSVTLLEVNNKLPDDSNSLFGTPTSEQYWDGNLHKFGRTENQLERRILPEELSLYYRDPQGDIQGPFLGVDIISWFEQGFFGTDLPVRLEDAPDDGSFQELGDVMPHLKFKHGCDTITDFYSDIEKSVSLVDKLELGKSEVPEHHGRPSLRLYSSGNVHDFATQDEDIVFPGRPGSGGNPVGKFSRGFGETSANFGNQSTLPTELKDPGVSSQKDSKLHPLGLLWSELESTYAKNSQMPNTLANAHVEDQHLNHVSGRFAPSSSMANSTHVSGRFDSSSSMANSTHATETWSDVYGRNTLSDPKLFQDVMEARQCMDQDYSHFDLEDKLSSLQLQQQHRHQHSLMPLNNTQLNDAMLERVPSQSMMHHQQLANQTVQDLEHFLALRSQQQRQLQLQQQQQQFHQQQMFLKEQQESQARQVLFEQLLQNQIRESGQGQSRVDALRSDSALEQAILKQHVLKDLQQRSHFPPRRADSSLQQLLQAKFGQMSHQGQPNDLLELLSRGNHGQHPLDQQILQLEQGRSLPLGLRQRLEMEEDRQASHGWPLDEANQFLRNPATAHRAGSSGFGPLDLYQQQRGAAEDQFSHLELNGLLQERVQQGIYDHGMLPFERSMSLPDGSTSVNLDSMNSMARAHGLEIQEQTTRLHPGGQGSRFSSGIYSQHSYQPSIPDQFHPHLDTTEGHWSENHSQLSNDWVESRIQQLHNDNERHKREADVKWTMEDPSLWMSSGLNDDSSKQLFMELLHQKSGQQTNEVSQGRRPSGTGDANHSISLLLDQEAGTKHSFTIGSYCSDSGGLLQDLLADGMTNALEQVGLPLRSKSGENFSSGIGESSQGPDSVSQAGIVERAGLVDSGEVPVSVFDQHASFRSTGLNSTDSFSEEAAKDSLQSTTSKMPENILLRRPPVSRAASSQGAVSELTADSVIRGKHIPNAVPSDVMRGETGGDPGNVDRPSSGNKAMEFQRADADVLETSFSDMLKSNAKKPTPQESNAPAAAGASESSEVMGAKNSKKKGKKGRQIDPALLGFKVTSNRILMGEIQRIED</sequence>
<protein>
    <submittedName>
        <fullName evidence="3">GYF domain containing</fullName>
    </submittedName>
</protein>
<evidence type="ECO:0000313" key="3">
    <source>
        <dbReference type="EMBL" id="CAA3026279.1"/>
    </source>
</evidence>
<feature type="compositionally biased region" description="Polar residues" evidence="1">
    <location>
        <begin position="1233"/>
        <end position="1242"/>
    </location>
</feature>